<feature type="binding site" evidence="6">
    <location>
        <position position="77"/>
    </location>
    <ligand>
        <name>substrate</name>
    </ligand>
</feature>
<feature type="binding site" evidence="6">
    <location>
        <position position="105"/>
    </location>
    <ligand>
        <name>a divalent metal cation</name>
        <dbReference type="ChEBI" id="CHEBI:60240"/>
        <label>2</label>
        <note>catalytic</note>
    </ligand>
</feature>
<comment type="subunit">
    <text evidence="6">Monomer.</text>
</comment>
<keyword evidence="2 6" id="KW-0031">Aminopeptidase</keyword>
<dbReference type="InterPro" id="IPR036005">
    <property type="entry name" value="Creatinase/aminopeptidase-like"/>
</dbReference>
<comment type="function">
    <text evidence="1 6">Removes the N-terminal methionine from nascent proteins. The N-terminal methionine is often cleaved when the second residue in the primary sequence is small and uncharged (Met-Ala-, Cys, Gly, Pro, Ser, Thr, or Val). Requires deformylation of the N(alpha)-formylated initiator methionine before it can be hydrolyzed.</text>
</comment>
<dbReference type="GO" id="GO:0004239">
    <property type="term" value="F:initiator methionyl aminopeptidase activity"/>
    <property type="evidence" value="ECO:0007669"/>
    <property type="project" value="UniProtKB-UniRule"/>
</dbReference>
<proteinExistence type="inferred from homology"/>
<dbReference type="SUPFAM" id="SSF55920">
    <property type="entry name" value="Creatinase/aminopeptidase"/>
    <property type="match status" value="1"/>
</dbReference>
<dbReference type="PANTHER" id="PTHR43330">
    <property type="entry name" value="METHIONINE AMINOPEPTIDASE"/>
    <property type="match status" value="1"/>
</dbReference>
<feature type="binding site" evidence="6">
    <location>
        <position position="168"/>
    </location>
    <ligand>
        <name>a divalent metal cation</name>
        <dbReference type="ChEBI" id="CHEBI:60240"/>
        <label>2</label>
        <note>catalytic</note>
    </ligand>
</feature>
<dbReference type="PANTHER" id="PTHR43330:SF27">
    <property type="entry name" value="METHIONINE AMINOPEPTIDASE"/>
    <property type="match status" value="1"/>
</dbReference>
<dbReference type="AlphaFoldDB" id="A0A257LVB1"/>
<feature type="binding site" evidence="6">
    <location>
        <position position="105"/>
    </location>
    <ligand>
        <name>a divalent metal cation</name>
        <dbReference type="ChEBI" id="CHEBI:60240"/>
        <label>1</label>
    </ligand>
</feature>
<evidence type="ECO:0000313" key="9">
    <source>
        <dbReference type="EMBL" id="OYV02876.1"/>
    </source>
</evidence>
<evidence type="ECO:0000256" key="2">
    <source>
        <dbReference type="ARBA" id="ARBA00022438"/>
    </source>
</evidence>
<keyword evidence="3 6" id="KW-0645">Protease</keyword>
<name>A0A257LVB1_UNCW3</name>
<comment type="similarity">
    <text evidence="6">Belongs to the peptidase M24A family. Methionine aminopeptidase type 1 subfamily.</text>
</comment>
<dbReference type="Proteomes" id="UP000216312">
    <property type="component" value="Unassembled WGS sequence"/>
</dbReference>
<evidence type="ECO:0000256" key="7">
    <source>
        <dbReference type="RuleBase" id="RU003653"/>
    </source>
</evidence>
<protein>
    <recommendedName>
        <fullName evidence="6 7">Methionine aminopeptidase</fullName>
        <shortName evidence="6">MAP</shortName>
        <shortName evidence="6">MetAP</shortName>
        <ecNumber evidence="6 7">3.4.11.18</ecNumber>
    </recommendedName>
    <alternativeName>
        <fullName evidence="6">Peptidase M</fullName>
    </alternativeName>
</protein>
<evidence type="ECO:0000256" key="6">
    <source>
        <dbReference type="HAMAP-Rule" id="MF_01974"/>
    </source>
</evidence>
<evidence type="ECO:0000259" key="8">
    <source>
        <dbReference type="Pfam" id="PF00557"/>
    </source>
</evidence>
<dbReference type="InterPro" id="IPR000994">
    <property type="entry name" value="Pept_M24"/>
</dbReference>
<dbReference type="EC" id="3.4.11.18" evidence="6 7"/>
<evidence type="ECO:0000313" key="10">
    <source>
        <dbReference type="Proteomes" id="UP000216312"/>
    </source>
</evidence>
<organism evidence="9 10">
    <name type="scientific">candidate division WOR-3 bacterium 4484_18</name>
    <dbReference type="NCBI Taxonomy" id="2020626"/>
    <lineage>
        <taxon>Bacteria</taxon>
        <taxon>Bacteria division WOR-3</taxon>
    </lineage>
</organism>
<dbReference type="PROSITE" id="PS00680">
    <property type="entry name" value="MAP_1"/>
    <property type="match status" value="1"/>
</dbReference>
<dbReference type="Gene3D" id="3.90.230.10">
    <property type="entry name" value="Creatinase/methionine aminopeptidase superfamily"/>
    <property type="match status" value="1"/>
</dbReference>
<comment type="catalytic activity">
    <reaction evidence="6 7">
        <text>Release of N-terminal amino acids, preferentially methionine, from peptides and arylamides.</text>
        <dbReference type="EC" id="3.4.11.18"/>
    </reaction>
</comment>
<dbReference type="GO" id="GO:0005829">
    <property type="term" value="C:cytosol"/>
    <property type="evidence" value="ECO:0007669"/>
    <property type="project" value="TreeGrafter"/>
</dbReference>
<comment type="caution">
    <text evidence="9">The sequence shown here is derived from an EMBL/GenBank/DDBJ whole genome shotgun (WGS) entry which is preliminary data.</text>
</comment>
<comment type="cofactor">
    <cofactor evidence="6">
        <name>Co(2+)</name>
        <dbReference type="ChEBI" id="CHEBI:48828"/>
    </cofactor>
    <cofactor evidence="6">
        <name>Zn(2+)</name>
        <dbReference type="ChEBI" id="CHEBI:29105"/>
    </cofactor>
    <cofactor evidence="6">
        <name>Mn(2+)</name>
        <dbReference type="ChEBI" id="CHEBI:29035"/>
    </cofactor>
    <cofactor evidence="6">
        <name>Fe(2+)</name>
        <dbReference type="ChEBI" id="CHEBI:29033"/>
    </cofactor>
    <text evidence="6">Binds 2 divalent metal cations per subunit. Has a high-affinity and a low affinity metal-binding site. The true nature of the physiological cofactor is under debate. The enzyme is active with cobalt, zinc, manganese or divalent iron ions. Most likely, methionine aminopeptidases function as mononuclear Fe(2+)-metalloproteases under physiological conditions, and the catalytically relevant metal-binding site has been assigned to the histidine-containing high-affinity site.</text>
</comment>
<accession>A0A257LVB1</accession>
<dbReference type="NCBIfam" id="TIGR00500">
    <property type="entry name" value="met_pdase_I"/>
    <property type="match status" value="1"/>
</dbReference>
<dbReference type="InterPro" id="IPR001714">
    <property type="entry name" value="Pept_M24_MAP"/>
</dbReference>
<feature type="binding site" evidence="6">
    <location>
        <position position="233"/>
    </location>
    <ligand>
        <name>a divalent metal cation</name>
        <dbReference type="ChEBI" id="CHEBI:60240"/>
        <label>1</label>
    </ligand>
</feature>
<feature type="binding site" evidence="6">
    <location>
        <position position="202"/>
    </location>
    <ligand>
        <name>a divalent metal cation</name>
        <dbReference type="ChEBI" id="CHEBI:60240"/>
        <label>2</label>
        <note>catalytic</note>
    </ligand>
</feature>
<reference evidence="10" key="1">
    <citation type="submission" date="2017-07" db="EMBL/GenBank/DDBJ databases">
        <title>Novel pathways for hydrocarbon cycling and metabolic interdependencies in hydrothermal sediment communities.</title>
        <authorList>
            <person name="Dombrowski N."/>
            <person name="Seitz K."/>
            <person name="Teske A."/>
            <person name="Baker B."/>
        </authorList>
    </citation>
    <scope>NUCLEOTIDE SEQUENCE [LARGE SCALE GENOMIC DNA]</scope>
</reference>
<dbReference type="GO" id="GO:0006508">
    <property type="term" value="P:proteolysis"/>
    <property type="evidence" value="ECO:0007669"/>
    <property type="project" value="UniProtKB-KW"/>
</dbReference>
<dbReference type="GO" id="GO:0070006">
    <property type="term" value="F:metalloaminopeptidase activity"/>
    <property type="evidence" value="ECO:0007669"/>
    <property type="project" value="UniProtKB-UniRule"/>
</dbReference>
<dbReference type="GO" id="GO:0046872">
    <property type="term" value="F:metal ion binding"/>
    <property type="evidence" value="ECO:0007669"/>
    <property type="project" value="UniProtKB-UniRule"/>
</dbReference>
<evidence type="ECO:0000256" key="4">
    <source>
        <dbReference type="ARBA" id="ARBA00022723"/>
    </source>
</evidence>
<evidence type="ECO:0000256" key="3">
    <source>
        <dbReference type="ARBA" id="ARBA00022670"/>
    </source>
</evidence>
<evidence type="ECO:0000256" key="5">
    <source>
        <dbReference type="ARBA" id="ARBA00022801"/>
    </source>
</evidence>
<feature type="domain" description="Peptidase M24" evidence="8">
    <location>
        <begin position="12"/>
        <end position="239"/>
    </location>
</feature>
<feature type="binding site" evidence="6">
    <location>
        <position position="233"/>
    </location>
    <ligand>
        <name>a divalent metal cation</name>
        <dbReference type="ChEBI" id="CHEBI:60240"/>
        <label>2</label>
        <note>catalytic</note>
    </ligand>
</feature>
<dbReference type="HAMAP" id="MF_01974">
    <property type="entry name" value="MetAP_1"/>
    <property type="match status" value="1"/>
</dbReference>
<dbReference type="EMBL" id="NMUJ01000043">
    <property type="protein sequence ID" value="OYV02876.1"/>
    <property type="molecule type" value="Genomic_DNA"/>
</dbReference>
<feature type="binding site" evidence="6">
    <location>
        <position position="94"/>
    </location>
    <ligand>
        <name>a divalent metal cation</name>
        <dbReference type="ChEBI" id="CHEBI:60240"/>
        <label>1</label>
    </ligand>
</feature>
<dbReference type="Pfam" id="PF00557">
    <property type="entry name" value="Peptidase_M24"/>
    <property type="match status" value="1"/>
</dbReference>
<gene>
    <name evidence="6 9" type="primary">map</name>
    <name evidence="9" type="ORF">CGW93_03430</name>
</gene>
<dbReference type="PRINTS" id="PR00599">
    <property type="entry name" value="MAPEPTIDASE"/>
</dbReference>
<keyword evidence="4 6" id="KW-0479">Metal-binding</keyword>
<dbReference type="CDD" id="cd01086">
    <property type="entry name" value="MetAP1"/>
    <property type="match status" value="1"/>
</dbReference>
<sequence>MIVVKTEYELQIMRECGHIMVELLNLLADMVKPGVRTCELDHFAEEFILSKGCKPAFKGYRGYPATLCVSVDNEVIHGIPSDRKLHEGEIVSIDVGIFYRGYYTDAARTYRVGKVDTKRNKLIQVTHEALQRAIKVAIPGKRLGDISREIYNYVRSQGFDVVREFTGHGVGKFLHEDPMIPNYVPYKWQNLKLQRHMTLAIEPMVVAGKPNVYVKDDNWTVVTKDNEPAAHFEDTVVVNNHPEVLTADSLIDSPP</sequence>
<evidence type="ECO:0000256" key="1">
    <source>
        <dbReference type="ARBA" id="ARBA00002521"/>
    </source>
</evidence>
<dbReference type="InterPro" id="IPR002467">
    <property type="entry name" value="Pept_M24A_MAP1"/>
</dbReference>
<feature type="binding site" evidence="6">
    <location>
        <position position="175"/>
    </location>
    <ligand>
        <name>substrate</name>
    </ligand>
</feature>
<keyword evidence="5 6" id="KW-0378">Hydrolase</keyword>